<dbReference type="PANTHER" id="PTHR24028">
    <property type="entry name" value="CADHERIN-87A"/>
    <property type="match status" value="1"/>
</dbReference>
<dbReference type="EMBL" id="CP106882">
    <property type="protein sequence ID" value="UYG53518.1"/>
    <property type="molecule type" value="Genomic_DNA"/>
</dbReference>
<feature type="domain" description="Cadherin" evidence="6">
    <location>
        <begin position="1619"/>
        <end position="1705"/>
    </location>
</feature>
<feature type="domain" description="Cadherin" evidence="6">
    <location>
        <begin position="3131"/>
        <end position="3220"/>
    </location>
</feature>
<dbReference type="SMART" id="SM00112">
    <property type="entry name" value="CA"/>
    <property type="match status" value="21"/>
</dbReference>
<feature type="domain" description="Cadherin" evidence="6">
    <location>
        <begin position="3326"/>
        <end position="3430"/>
    </location>
</feature>
<comment type="subcellular location">
    <subcellularLocation>
        <location evidence="1">Membrane</location>
        <topology evidence="1">Single-pass membrane protein</topology>
    </subcellularLocation>
</comment>
<proteinExistence type="predicted"/>
<evidence type="ECO:0000259" key="6">
    <source>
        <dbReference type="PROSITE" id="PS50268"/>
    </source>
</evidence>
<dbReference type="PRINTS" id="PR00205">
    <property type="entry name" value="CADHERIN"/>
</dbReference>
<feature type="domain" description="Cadherin" evidence="6">
    <location>
        <begin position="3221"/>
        <end position="3325"/>
    </location>
</feature>
<feature type="domain" description="Cadherin" evidence="6">
    <location>
        <begin position="3757"/>
        <end position="3847"/>
    </location>
</feature>
<evidence type="ECO:0000256" key="2">
    <source>
        <dbReference type="ARBA" id="ARBA00022692"/>
    </source>
</evidence>
<dbReference type="PROSITE" id="PS50268">
    <property type="entry name" value="CADHERIN_2"/>
    <property type="match status" value="21"/>
</dbReference>
<feature type="domain" description="Cadherin" evidence="6">
    <location>
        <begin position="3431"/>
        <end position="3535"/>
    </location>
</feature>
<dbReference type="InterPro" id="IPR014755">
    <property type="entry name" value="Cu-Rt/internalin_Ig-like"/>
</dbReference>
<keyword evidence="4" id="KW-1133">Transmembrane helix</keyword>
<feature type="domain" description="Cadherin" evidence="6">
    <location>
        <begin position="1324"/>
        <end position="1419"/>
    </location>
</feature>
<feature type="domain" description="Cadherin" evidence="6">
    <location>
        <begin position="1911"/>
        <end position="2015"/>
    </location>
</feature>
<dbReference type="InterPro" id="IPR032812">
    <property type="entry name" value="SbsA_Ig"/>
</dbReference>
<dbReference type="Proteomes" id="UP001162800">
    <property type="component" value="Plasmid unnamed1"/>
</dbReference>
<dbReference type="InterPro" id="IPR050174">
    <property type="entry name" value="Protocadherin/Cadherin-CA"/>
</dbReference>
<feature type="domain" description="Cadherin" evidence="6">
    <location>
        <begin position="519"/>
        <end position="621"/>
    </location>
</feature>
<protein>
    <submittedName>
        <fullName evidence="7">Cadherin domain-containing protein</fullName>
    </submittedName>
</protein>
<evidence type="ECO:0000313" key="7">
    <source>
        <dbReference type="EMBL" id="UYG53518.1"/>
    </source>
</evidence>
<keyword evidence="4" id="KW-0472">Membrane</keyword>
<evidence type="ECO:0000256" key="1">
    <source>
        <dbReference type="ARBA" id="ARBA00004167"/>
    </source>
</evidence>
<feature type="domain" description="Cadherin" evidence="6">
    <location>
        <begin position="2016"/>
        <end position="2119"/>
    </location>
</feature>
<reference evidence="7" key="1">
    <citation type="submission" date="2022-09" db="EMBL/GenBank/DDBJ databases">
        <title>The complete genome of Acidovorax sp. 5MLIR.</title>
        <authorList>
            <person name="Liu L."/>
            <person name="Yue J."/>
            <person name="Yang F."/>
            <person name="Yuan J."/>
            <person name="Li L."/>
        </authorList>
    </citation>
    <scope>NUCLEOTIDE SEQUENCE</scope>
    <source>
        <strain evidence="7">5MLIR</strain>
        <plasmid evidence="7">unnamed1</plasmid>
    </source>
</reference>
<feature type="domain" description="Cadherin" evidence="6">
    <location>
        <begin position="3536"/>
        <end position="3640"/>
    </location>
</feature>
<feature type="domain" description="Cadherin" evidence="6">
    <location>
        <begin position="1422"/>
        <end position="1515"/>
    </location>
</feature>
<feature type="domain" description="Cadherin" evidence="6">
    <location>
        <begin position="3951"/>
        <end position="4038"/>
    </location>
</feature>
<dbReference type="InterPro" id="IPR002126">
    <property type="entry name" value="Cadherin-like_dom"/>
</dbReference>
<keyword evidence="7" id="KW-0614">Plasmid</keyword>
<feature type="domain" description="Cadherin" evidence="6">
    <location>
        <begin position="3852"/>
        <end position="3940"/>
    </location>
</feature>
<evidence type="ECO:0000256" key="3">
    <source>
        <dbReference type="ARBA" id="ARBA00022729"/>
    </source>
</evidence>
<dbReference type="CDD" id="cd11304">
    <property type="entry name" value="Cadherin_repeat"/>
    <property type="match status" value="21"/>
</dbReference>
<dbReference type="Pfam" id="PF00028">
    <property type="entry name" value="Cadherin"/>
    <property type="match status" value="21"/>
</dbReference>
<keyword evidence="5" id="KW-0325">Glycoprotein</keyword>
<dbReference type="RefSeq" id="WP_263726043.1">
    <property type="nucleotide sequence ID" value="NZ_CP106882.1"/>
</dbReference>
<feature type="domain" description="Cadherin" evidence="6">
    <location>
        <begin position="1524"/>
        <end position="1610"/>
    </location>
</feature>
<dbReference type="InterPro" id="IPR015919">
    <property type="entry name" value="Cadherin-like_sf"/>
</dbReference>
<feature type="domain" description="Cadherin" evidence="6">
    <location>
        <begin position="1806"/>
        <end position="1910"/>
    </location>
</feature>
<feature type="domain" description="Cadherin" evidence="6">
    <location>
        <begin position="1716"/>
        <end position="1805"/>
    </location>
</feature>
<keyword evidence="2" id="KW-0812">Transmembrane</keyword>
<geneLocation type="plasmid" evidence="7 8">
    <name>unnamed1</name>
</geneLocation>
<feature type="domain" description="Cadherin" evidence="6">
    <location>
        <begin position="749"/>
        <end position="846"/>
    </location>
</feature>
<name>A0ABY6GEJ2_9BURK</name>
<sequence>MRVNQSKSLNIVERLKDGSIVHIPVAQQSIVIVAKPGAQYALIDMATGKSPSHIVVKRKGNALVIEEQDSSRVLAELHDFHDQPDAAFIPQAELRGSALEGAALTAESPVMHMTAGGEPVIWMDSENDSSAALLFGLLGAGGVALAAGGGGGSGSGNTGGGNTGGGSGNTGGGGAAVVSNTVVGTIVAGPVVAGNDLHVEVFQADGITRLGESAVNADGSFSVAIGSYMGVVIARVVNKGANADYLDEATQTLKNLDAKLSGIEVVTEPNSTVAININAIATLSYLKIMESAGGSLPSAALVASVNQAIAELFSLPGLHGMAVVPTNGGAFDAGNGMSAGEAYGAILAALSGADALNGGDSQKSIEELLAGLTVTGISAALTEMAQAQLVKGAEHTSGQTGQSLAGFVAGVVDTYAPHFNSGSASPAVDENIGAARTVYTAVANDAAGSVTYSLKPGADAALFRIDAGTGTVTLLGNPDYETKPRYSFTVVATDAVGNASEQVINLAINNLDDTAPAITSGGMATAIAENSGAGQVVYTVTSTDSADVSTGSPRYSLKAGLDASLFSIDAGTGAVKLTGNPDYETKSSYSFTVVATDAAGNASEQVVTLAINDLDESAPVAVPQVLRLSIGGSLSGGSNIYKAGDSVLVTVMLNQQVVIDNSNGMPRVALDIGGRTVYATYFGGGPSQLEFRYRIVAGDSSPDGVAIAANALELHGSTIKNAAGTDALLAHGPVANSVVPVDAVAPVLTSGAKAAAIDENSGAGQIVYTAAATDINEVFYRLKPGADADRFSIDARTGAVTLTGNPDYETKPSYSFTVVATDAAGNASEQVVTLAINDLDDTGPILPVDTTAPTLVSSTPADNATNVAARSDIVLTFSEDVIAGSGDIVIRGDSPLLPGRPGRISLRTISVDDTSLVAVDGNRVTINLGGDLEPGWTYYVQMASGVFVDRAGNAYAGITSTTGLNFAMGGSIEVEPTVSSVSIGSTEEPGSVLNAGDIVYVTVTLSEAVLVTGAPRIALDIGGSTVYATYSSGSGTAALVFQYIIQAGQNAPGGIGTDSNALQLNGGTLKNAAGTDVMLAHGPAQNLDYQVDTVAPRLISGSTAFAIDENSGAGQIVYTAAATDINEVFYRLKPGADAEQFSIDARTGAVKLTGNPDYETKSSYSFTVVATDAAGNASEQAVTLAINDLDESAPVVAPQVLRLSIGGSLSGGSNIYKAGDSVLVTVMLDQQVVIDNSNGTPRVALDIGGHTVYATYFRGGPSQLEFRYRIVAGDSSPDGVAIAANALELHGSTIKNAAGTDALLAHGPVANSVVPIDAVAPVLTSGAKAAAIDENSGVGQIVYTAAATDINEVFYGLKPGADAEQFSIDARTGAVTLTGNPDYETKPSYSFTVVATDAAGNSSEQVVTLAINDLTGPVFAGSSAVTAEAVNENRPEGTVVYTAQANDANGVTYRLGGTDALLFAIDADGVVKLTGRLDYETKQNYSFTVMATDSAGNASSQVVTLPINDRTGPVFASGATAEAIAESSALGTTVYTAVANDASGVSYSLSGTDAEKFEIDAASGDVRLIGGLDYETKQSYSFTVVATDGANNASSQAVMLPINDRTGPVFASGATAEAIAENSALGTTIYTAVANDASGVSYSLSGTDAEKFEIDVASGDVRLIGSLDYETKQSYNFTVVATDGANNASSQAVTLPINDRTGPVFASGAIATAQAIDENSGAGQIVYTAAATDSNEVTYSLKPSMDAERFSIDASTGAVTLIGNPDYEAKAGYSFTVVATDAASNASEQVVTLAINDLDEVAPAITSGGTATAIDENSGAGQVVYTVTSDDSADVSTGSTRYSLKLEEGTDGALFSIDEVTGAVTLIGNPDHETKDSYSFTVVATDAASNASEQVVTLAINNVDDTAPAITSGGTATAIDENSGAGQVVYTVTSTDDADVSTGSTRYSLKLGEGTDGALFSIDEVTGAVTLIGNPDHETKDSYSFTVVATDAAGNASEQEVTLAINDLDEVAPAITSGGTATAIDENSGAGQVVYTVTSTDENDVSTGTTSYSLKPDQDRAAFSINASTGAVTLIGNPDFETKSSYSFTVVATDAAGNDSEQAVTLTINDLDGIVATVTSVAITGSTEAPGRPLNAGDAVFVTVTLSEPVQVTGIPRIALEIGGTRVYADYVAEGMRDAEMPSVARNSGEPSANLASRSGTTALVFQYTILDGQNDGDGIAITADALDLHGGTIKNMVGNDAVLTHDPVDANPGYPIDTMAPRVSNVALSGTSYGEHSILSVGDVVFVTVTLNETIFIDTSGGTPYIALTIGAETVNATYVGDNVSSQLVFQYQIEAGQTAASGIAIAANALQPNGGTFKDAAGNDAVLTHALVPANAAYQIDTTPPQVSSVALGGPDDSEGRSLRAGDTVSVTVTLDENTFVDLTNGSPRIALTIGAATVYASYVSGSGTSHLLFQYTIEAGQNDVNGIAIAANALEHNGGTLQDAAGNNAVLTHVEVSSNYQVDTMAPQVSSVTFSGSSDSEHSILNAGDTVSFTVTLDEDTFVDLTNGTPRIALTIGAATVYASYVSGSGTSHLLFQYTIEAGQTDVNGIAIAANALEHNGGTLQDAAGNNAVLTHVEVSSNYQVDTMAPQVSSVTFSGSSDSEHSILNAGDTVSVTVTLDEDTFVDLANGTPRIALTIGAATVYASYVSGSGTSHLLFQYTIEAGQTDVNGIAIAENALALDGGALRDAAGNEAALLNRAVADNPGYLVDTTAPQVSNVNLRGSNDGQNRPLSAGDIVRVTVTLSEAVQITDEPRIALTIGTTQVFASFAGYAAGSNRGLVFEYTILQGQNDADGIAIGALDFNDGAISDLAGNAAGLTHAFVNGNTGYVVDTVPRVLAVGIGASRYNGPPTVGDSIELVYQLTVGVQVTGTPRIAMTLGTTEVLADYVGYYYGRSDTLQFKYTIPQGQRDSVGLTIGTLDRTNGTVSDLAGNDIGAALDIPYRINEFVVDTPPNVVAVVFSGSNDGEDRALHAGDTVSVKITLTDAVQVSGTPRIALTIGTTRVFAEYVGLAYGNYDKELVFQYTILDGQTDTDGITVDALDLHGAWIFDRSYNAADFTHGFWGSNTGYMVDTTAPTLTSDATAAAIDEDSGAGQIVYMATVTEGDAVTYSLKDTDLALFSINAATGEVTLTGNPDHETKDSYSFTVVATDAAGNASEQEVTLAINDLDEVAPAITSGGTATAIDENSGAGQVVYTVISDDSADVSTGSTRYSLKLGEGTDGALFSINAATGEVTLIGNPDHETKDSYSFTVVATDAAGNASEQEVTLAINDLDEVAPAITSGGTATAIDENSGAGQVVYTVTSDDSADVSTGSTRYSLKLEEGTDGALFSIDEVTGAVTLNGNPDYEAKAGYSFTVVATDAAGNASEQVVTLAINNVDDTAPAITSGGMATAIDENSGAGQVVYTVTSDDSADVSTGSTRYSLKLEEGTDGALFSIDEVTGAVTLIGNPDHETKDSYSFTVVATDAMGNASEQLVTLAINDLDEVAPAITSGGTATAIDENSGAGQVVYTVTSTDDADVSTGSTRYSLKLEEGTDGALFSIDEVTGAVTLIGNPNYEAKNSYTFTVVAADAAGHEGEQLVTLQILNVDETAPEITSGDTATAIAENSGENQLVYTVTSTDTDVAAGAAATSYRLKPVEGQDAALFDIEADTGKVTLKGNPNYEAKSSYTFTVVATDAAGREGEQLVTLQILDVDDTGPVFASGATATAQAIDENSGAGQIVYTAAATDSSEVTYSLKPGMDAERFSIDASTGEVTLIDDPDYETKPNYSFTVVATDTVGHASEQEVTLAINDLGPVFAPDLPMDAVAENSAAGTVVYRAVVLGSETVTYTLEGEDAQQFEIHPTSGDVELIGSLDYETKQSYSFTVVATDSAGKVGYQAVTLPIIDVDDTGPVFTSGATATAQAIAENSAVGTVVYTAEASDPSGVNYSLQGEDAQQFEIDFTGSVTLIGSLDYEFKQNYSFTVVATDGANNVSYQAVTLPIIDVDDTGPSLQSSSPMDNAGNVAVDSDIVLTFDEAVFIGSGNIVIIGQPAGAPLRTSGAENPLIIPVNDTSQVTIDGNIVTINPSIELQPNWTYHVEIESGAFTDEAGNAYAGIADDTTLNFSTPFTEVPPESSADSTIVVFDLIQGVSSNHSGRTFDADTSYTIFIHMDSEGGDLRPAGAWTGGSNLGQDDKIVLVGSGAPVGSGNAEIVSHRADSTAENWLGPGIQPLVPPTQLALLYSHGVFAYVNRGAPDLWTGAWSANPNADHAFGEIYFTSFAAAGAPNVLSTQGLV</sequence>
<evidence type="ECO:0000256" key="5">
    <source>
        <dbReference type="ARBA" id="ARBA00023180"/>
    </source>
</evidence>
<evidence type="ECO:0000256" key="4">
    <source>
        <dbReference type="ARBA" id="ARBA00022989"/>
    </source>
</evidence>
<feature type="domain" description="Cadherin" evidence="6">
    <location>
        <begin position="3641"/>
        <end position="3746"/>
    </location>
</feature>
<keyword evidence="3" id="KW-0732">Signal</keyword>
<dbReference type="Gene3D" id="2.60.40.60">
    <property type="entry name" value="Cadherins"/>
    <property type="match status" value="21"/>
</dbReference>
<organism evidence="7 8">
    <name type="scientific">Comamonas endophytica</name>
    <dbReference type="NCBI Taxonomy" id="2949090"/>
    <lineage>
        <taxon>Bacteria</taxon>
        <taxon>Pseudomonadati</taxon>
        <taxon>Pseudomonadota</taxon>
        <taxon>Betaproteobacteria</taxon>
        <taxon>Burkholderiales</taxon>
        <taxon>Comamonadaceae</taxon>
        <taxon>Comamonas</taxon>
    </lineage>
</organism>
<dbReference type="Gene3D" id="2.60.40.1220">
    <property type="match status" value="1"/>
</dbReference>
<keyword evidence="8" id="KW-1185">Reference proteome</keyword>
<accession>A0ABY6GEJ2</accession>
<gene>
    <name evidence="7" type="ORF">M9799_19315</name>
</gene>
<dbReference type="PANTHER" id="PTHR24028:SF328">
    <property type="entry name" value="CADHERIN-3"/>
    <property type="match status" value="1"/>
</dbReference>
<dbReference type="Pfam" id="PF13205">
    <property type="entry name" value="Big_5"/>
    <property type="match status" value="2"/>
</dbReference>
<dbReference type="SUPFAM" id="SSF49313">
    <property type="entry name" value="Cadherin-like"/>
    <property type="match status" value="21"/>
</dbReference>
<feature type="domain" description="Cadherin" evidence="6">
    <location>
        <begin position="428"/>
        <end position="518"/>
    </location>
</feature>
<evidence type="ECO:0000313" key="8">
    <source>
        <dbReference type="Proteomes" id="UP001162800"/>
    </source>
</evidence>
<feature type="domain" description="Cadherin" evidence="6">
    <location>
        <begin position="1099"/>
        <end position="1196"/>
    </location>
</feature>